<dbReference type="PANTHER" id="PTHR46869:SF6">
    <property type="entry name" value="C2H2-TYPE DOMAIN-CONTAINING PROTEIN"/>
    <property type="match status" value="1"/>
</dbReference>
<dbReference type="Gene3D" id="3.30.160.60">
    <property type="entry name" value="Classic Zinc Finger"/>
    <property type="match status" value="1"/>
</dbReference>
<dbReference type="PANTHER" id="PTHR46869">
    <property type="entry name" value="C2H2-LIKE ZINC FINGER PROTEIN"/>
    <property type="match status" value="1"/>
</dbReference>
<dbReference type="AlphaFoldDB" id="A0ABD3IZN9"/>
<accession>A0ABD3IZN9</accession>
<protein>
    <recommendedName>
        <fullName evidence="3">C2H2-type domain-containing protein</fullName>
    </recommendedName>
</protein>
<dbReference type="InterPro" id="IPR013087">
    <property type="entry name" value="Znf_C2H2_type"/>
</dbReference>
<evidence type="ECO:0000256" key="2">
    <source>
        <dbReference type="SAM" id="MobiDB-lite"/>
    </source>
</evidence>
<keyword evidence="5" id="KW-1185">Reference proteome</keyword>
<dbReference type="InterPro" id="IPR036236">
    <property type="entry name" value="Znf_C2H2_sf"/>
</dbReference>
<dbReference type="GO" id="GO:0008270">
    <property type="term" value="F:zinc ion binding"/>
    <property type="evidence" value="ECO:0007669"/>
    <property type="project" value="UniProtKB-KW"/>
</dbReference>
<feature type="region of interest" description="Disordered" evidence="2">
    <location>
        <begin position="335"/>
        <end position="379"/>
    </location>
</feature>
<feature type="compositionally biased region" description="Basic and acidic residues" evidence="2">
    <location>
        <begin position="369"/>
        <end position="379"/>
    </location>
</feature>
<reference evidence="4 5" key="1">
    <citation type="submission" date="2024-11" db="EMBL/GenBank/DDBJ databases">
        <title>Chromosome-level genome assembly of Eucalyptus globulus Labill. provides insights into its genome evolution.</title>
        <authorList>
            <person name="Li X."/>
        </authorList>
    </citation>
    <scope>NUCLEOTIDE SEQUENCE [LARGE SCALE GENOMIC DNA]</scope>
    <source>
        <strain evidence="4">CL2024</strain>
        <tissue evidence="4">Fresh tender leaves</tissue>
    </source>
</reference>
<keyword evidence="1" id="KW-0862">Zinc</keyword>
<organism evidence="4 5">
    <name type="scientific">Eucalyptus globulus</name>
    <name type="common">Tasmanian blue gum</name>
    <dbReference type="NCBI Taxonomy" id="34317"/>
    <lineage>
        <taxon>Eukaryota</taxon>
        <taxon>Viridiplantae</taxon>
        <taxon>Streptophyta</taxon>
        <taxon>Embryophyta</taxon>
        <taxon>Tracheophyta</taxon>
        <taxon>Spermatophyta</taxon>
        <taxon>Magnoliopsida</taxon>
        <taxon>eudicotyledons</taxon>
        <taxon>Gunneridae</taxon>
        <taxon>Pentapetalae</taxon>
        <taxon>rosids</taxon>
        <taxon>malvids</taxon>
        <taxon>Myrtales</taxon>
        <taxon>Myrtaceae</taxon>
        <taxon>Myrtoideae</taxon>
        <taxon>Eucalypteae</taxon>
        <taxon>Eucalyptus</taxon>
    </lineage>
</organism>
<dbReference type="Proteomes" id="UP001634007">
    <property type="component" value="Unassembled WGS sequence"/>
</dbReference>
<evidence type="ECO:0000256" key="1">
    <source>
        <dbReference type="PROSITE-ProRule" id="PRU00042"/>
    </source>
</evidence>
<feature type="compositionally biased region" description="Basic and acidic residues" evidence="2">
    <location>
        <begin position="335"/>
        <end position="354"/>
    </location>
</feature>
<evidence type="ECO:0000313" key="5">
    <source>
        <dbReference type="Proteomes" id="UP001634007"/>
    </source>
</evidence>
<dbReference type="PROSITE" id="PS50157">
    <property type="entry name" value="ZINC_FINGER_C2H2_2"/>
    <property type="match status" value="1"/>
</dbReference>
<gene>
    <name evidence="4" type="ORF">ACJRO7_004257</name>
</gene>
<keyword evidence="1" id="KW-0863">Zinc-finger</keyword>
<dbReference type="Pfam" id="PF13912">
    <property type="entry name" value="zf-C2H2_6"/>
    <property type="match status" value="1"/>
</dbReference>
<evidence type="ECO:0000259" key="3">
    <source>
        <dbReference type="PROSITE" id="PS50157"/>
    </source>
</evidence>
<feature type="domain" description="C2H2-type" evidence="3">
    <location>
        <begin position="52"/>
        <end position="79"/>
    </location>
</feature>
<dbReference type="SUPFAM" id="SSF57667">
    <property type="entry name" value="beta-beta-alpha zinc fingers"/>
    <property type="match status" value="1"/>
</dbReference>
<sequence>MSCQMAKNILRREPSLAIGNGSGKARRLGYCLRENPKKSWKFLGLMENAQENPCSVCHKRFRSTTALFGHMKIHLSKDDERCDWCADRGKGSGSMKSCQDRARPIHDGERLNLSLSSEDRYVGLSKTKGDLLLRVLFDDEAMHMTRRKRTPRVSCDVNERTEGVLFSVPNGFSFSSKAEQDPANEAAVELMMMSQGEAGFNSLGLGIEHFRKSSSLDFIDMEKLRITEASQYNERHSRGYTRMEQEGVELEVPAGMLCGAWEVEHKKPEAARSDEQQMYEVAMMDRDMMRIAGSDSRAKAELRIDKLREIGFIKYGLNLGLNSYRDEVYAEESRVFGESVEENKYKSRDVDSYKQEAPFNASQGIEGSPQEHERTTQRR</sequence>
<comment type="caution">
    <text evidence="4">The sequence shown here is derived from an EMBL/GenBank/DDBJ whole genome shotgun (WGS) entry which is preliminary data.</text>
</comment>
<dbReference type="PROSITE" id="PS00028">
    <property type="entry name" value="ZINC_FINGER_C2H2_1"/>
    <property type="match status" value="1"/>
</dbReference>
<name>A0ABD3IZN9_EUCGL</name>
<dbReference type="EMBL" id="JBJKBG010000010">
    <property type="protein sequence ID" value="KAL3719271.1"/>
    <property type="molecule type" value="Genomic_DNA"/>
</dbReference>
<keyword evidence="1" id="KW-0479">Metal-binding</keyword>
<evidence type="ECO:0000313" key="4">
    <source>
        <dbReference type="EMBL" id="KAL3719271.1"/>
    </source>
</evidence>
<proteinExistence type="predicted"/>